<dbReference type="AlphaFoldDB" id="A0A8J3L6S2"/>
<accession>A0A8J3L6S2</accession>
<name>A0A8J3L6S2_9ACTN</name>
<dbReference type="RefSeq" id="WP_203698054.1">
    <property type="nucleotide sequence ID" value="NZ_BAAALC010000003.1"/>
</dbReference>
<organism evidence="1 2">
    <name type="scientific">Catellatospora coxensis</name>
    <dbReference type="NCBI Taxonomy" id="310354"/>
    <lineage>
        <taxon>Bacteria</taxon>
        <taxon>Bacillati</taxon>
        <taxon>Actinomycetota</taxon>
        <taxon>Actinomycetes</taxon>
        <taxon>Micromonosporales</taxon>
        <taxon>Micromonosporaceae</taxon>
        <taxon>Catellatospora</taxon>
    </lineage>
</organism>
<protein>
    <submittedName>
        <fullName evidence="1">Uncharacterized protein</fullName>
    </submittedName>
</protein>
<gene>
    <name evidence="1" type="ORF">Cco03nite_69090</name>
</gene>
<dbReference type="Proteomes" id="UP000630887">
    <property type="component" value="Unassembled WGS sequence"/>
</dbReference>
<evidence type="ECO:0000313" key="1">
    <source>
        <dbReference type="EMBL" id="GIG10209.1"/>
    </source>
</evidence>
<sequence length="125" mass="13035">MARTAIVPRALVKNSNLNSATGPTTIDATLVTNGVTVANAKPERMLIRVTNTEGSTNVLTVRAGDNPPALRAGQGDLTVTVAATTGAQYFGPFESDKVLQDDGSMSIDFETGMTGTIDILEIPKV</sequence>
<keyword evidence="2" id="KW-1185">Reference proteome</keyword>
<evidence type="ECO:0000313" key="2">
    <source>
        <dbReference type="Proteomes" id="UP000630887"/>
    </source>
</evidence>
<dbReference type="EMBL" id="BONI01000082">
    <property type="protein sequence ID" value="GIG10209.1"/>
    <property type="molecule type" value="Genomic_DNA"/>
</dbReference>
<reference evidence="1 2" key="1">
    <citation type="submission" date="2021-01" db="EMBL/GenBank/DDBJ databases">
        <title>Whole genome shotgun sequence of Catellatospora coxensis NBRC 107359.</title>
        <authorList>
            <person name="Komaki H."/>
            <person name="Tamura T."/>
        </authorList>
    </citation>
    <scope>NUCLEOTIDE SEQUENCE [LARGE SCALE GENOMIC DNA]</scope>
    <source>
        <strain evidence="1 2">NBRC 107359</strain>
    </source>
</reference>
<comment type="caution">
    <text evidence="1">The sequence shown here is derived from an EMBL/GenBank/DDBJ whole genome shotgun (WGS) entry which is preliminary data.</text>
</comment>
<proteinExistence type="predicted"/>